<comment type="caution">
    <text evidence="1">The sequence shown here is derived from an EMBL/GenBank/DDBJ whole genome shotgun (WGS) entry which is preliminary data.</text>
</comment>
<sequence>MARSIQFSLEGGTNKNKTAAVRFVAQPTSTTKVGTRYRGTRTIRFVEHQPKWKITQSEGHIFNVIILASTTLFPLPPNKQ</sequence>
<reference evidence="1" key="1">
    <citation type="submission" date="2023-06" db="EMBL/GenBank/DDBJ databases">
        <title>Genomic analysis of the entomopathogenic nematode Steinernema hermaphroditum.</title>
        <authorList>
            <person name="Schwarz E.M."/>
            <person name="Heppert J.K."/>
            <person name="Baniya A."/>
            <person name="Schwartz H.T."/>
            <person name="Tan C.-H."/>
            <person name="Antoshechkin I."/>
            <person name="Sternberg P.W."/>
            <person name="Goodrich-Blair H."/>
            <person name="Dillman A.R."/>
        </authorList>
    </citation>
    <scope>NUCLEOTIDE SEQUENCE</scope>
    <source>
        <strain evidence="1">PS9179</strain>
        <tissue evidence="1">Whole animal</tissue>
    </source>
</reference>
<dbReference type="AlphaFoldDB" id="A0AA39GVE2"/>
<keyword evidence="2" id="KW-1185">Reference proteome</keyword>
<organism evidence="1 2">
    <name type="scientific">Steinernema hermaphroditum</name>
    <dbReference type="NCBI Taxonomy" id="289476"/>
    <lineage>
        <taxon>Eukaryota</taxon>
        <taxon>Metazoa</taxon>
        <taxon>Ecdysozoa</taxon>
        <taxon>Nematoda</taxon>
        <taxon>Chromadorea</taxon>
        <taxon>Rhabditida</taxon>
        <taxon>Tylenchina</taxon>
        <taxon>Panagrolaimomorpha</taxon>
        <taxon>Strongyloidoidea</taxon>
        <taxon>Steinernematidae</taxon>
        <taxon>Steinernema</taxon>
    </lineage>
</organism>
<dbReference type="Proteomes" id="UP001175271">
    <property type="component" value="Unassembled WGS sequence"/>
</dbReference>
<evidence type="ECO:0000313" key="1">
    <source>
        <dbReference type="EMBL" id="KAK0393884.1"/>
    </source>
</evidence>
<protein>
    <submittedName>
        <fullName evidence="1">Uncharacterized protein</fullName>
    </submittedName>
</protein>
<accession>A0AA39GVE2</accession>
<gene>
    <name evidence="1" type="ORF">QR680_000451</name>
</gene>
<proteinExistence type="predicted"/>
<dbReference type="EMBL" id="JAUCMV010000005">
    <property type="protein sequence ID" value="KAK0393884.1"/>
    <property type="molecule type" value="Genomic_DNA"/>
</dbReference>
<evidence type="ECO:0000313" key="2">
    <source>
        <dbReference type="Proteomes" id="UP001175271"/>
    </source>
</evidence>
<name>A0AA39GVE2_9BILA</name>